<evidence type="ECO:0000313" key="1">
    <source>
        <dbReference type="EMBL" id="TYA91247.1"/>
    </source>
</evidence>
<dbReference type="Proteomes" id="UP000323930">
    <property type="component" value="Unassembled WGS sequence"/>
</dbReference>
<reference evidence="1 2" key="1">
    <citation type="submission" date="2019-08" db="EMBL/GenBank/DDBJ databases">
        <title>Seonamhaeicola sediminis sp. nov., isolated from marine sediment.</title>
        <authorList>
            <person name="Cao W.R."/>
        </authorList>
    </citation>
    <scope>NUCLEOTIDE SEQUENCE [LARGE SCALE GENOMIC DNA]</scope>
    <source>
        <strain evidence="1 2">B011</strain>
    </source>
</reference>
<organism evidence="1 2">
    <name type="scientific">Seonamhaeicola marinus</name>
    <dbReference type="NCBI Taxonomy" id="1912246"/>
    <lineage>
        <taxon>Bacteria</taxon>
        <taxon>Pseudomonadati</taxon>
        <taxon>Bacteroidota</taxon>
        <taxon>Flavobacteriia</taxon>
        <taxon>Flavobacteriales</taxon>
        <taxon>Flavobacteriaceae</taxon>
    </lineage>
</organism>
<name>A0A5D0J9L0_9FLAO</name>
<keyword evidence="2" id="KW-1185">Reference proteome</keyword>
<evidence type="ECO:0000313" key="2">
    <source>
        <dbReference type="Proteomes" id="UP000323930"/>
    </source>
</evidence>
<protein>
    <submittedName>
        <fullName evidence="1">Ribonuclease HII</fullName>
    </submittedName>
</protein>
<dbReference type="EMBL" id="VSDQ01000170">
    <property type="protein sequence ID" value="TYA91247.1"/>
    <property type="molecule type" value="Genomic_DNA"/>
</dbReference>
<sequence length="239" mass="26934">MKPYAIIFIAVLTLFNCSNPTKKRTELIDFAPKNSDIIIKTSNFESLKNTINNNHFLKTLSKSKTYLSLEETLKNTSVLKPNNTALICFSKDKNDSIQYSFITKQDSTLFKTDSLKNYTKETLTYKNKTIVKSTLNNNVFYSTVIDSVLFASSSKPIIDAVFNTFKTNTNLKKVYSTLSDNKTCSVILKADTTFVNHFSLEPKLNLKTFTNYLAFDVDASQNEIIINGIAKATDSLKST</sequence>
<gene>
    <name evidence="1" type="ORF">FUA24_02810</name>
</gene>
<accession>A0A5D0J9L0</accession>
<proteinExistence type="predicted"/>
<feature type="non-terminal residue" evidence="1">
    <location>
        <position position="239"/>
    </location>
</feature>
<comment type="caution">
    <text evidence="1">The sequence shown here is derived from an EMBL/GenBank/DDBJ whole genome shotgun (WGS) entry which is preliminary data.</text>
</comment>
<dbReference type="AlphaFoldDB" id="A0A5D0J9L0"/>